<gene>
    <name evidence="20" type="ORF">CM19_04465</name>
</gene>
<dbReference type="PRINTS" id="PR00368">
    <property type="entry name" value="FADPNR"/>
</dbReference>
<evidence type="ECO:0000256" key="17">
    <source>
        <dbReference type="RuleBase" id="RU003691"/>
    </source>
</evidence>
<dbReference type="InterPro" id="IPR016156">
    <property type="entry name" value="FAD/NAD-linked_Rdtase_dimer_sf"/>
</dbReference>
<dbReference type="NCBIfam" id="TIGR02053">
    <property type="entry name" value="MerA"/>
    <property type="match status" value="1"/>
</dbReference>
<organism evidence="20 21">
    <name type="scientific">Candidatus Acidianus copahuensis</name>
    <dbReference type="NCBI Taxonomy" id="1160895"/>
    <lineage>
        <taxon>Archaea</taxon>
        <taxon>Thermoproteota</taxon>
        <taxon>Thermoprotei</taxon>
        <taxon>Sulfolobales</taxon>
        <taxon>Sulfolobaceae</taxon>
        <taxon>Acidianus</taxon>
    </lineage>
</organism>
<comment type="caution">
    <text evidence="20">The sequence shown here is derived from an EMBL/GenBank/DDBJ whole genome shotgun (WGS) entry which is preliminary data.</text>
</comment>
<dbReference type="Pfam" id="PF07992">
    <property type="entry name" value="Pyr_redox_2"/>
    <property type="match status" value="1"/>
</dbReference>
<comment type="similarity">
    <text evidence="2 17">Belongs to the class-I pyridine nucleotide-disulfide oxidoreductase family.</text>
</comment>
<accession>A0A031LQR0</accession>
<dbReference type="PANTHER" id="PTHR43014:SF4">
    <property type="entry name" value="PYRIDINE NUCLEOTIDE-DISULFIDE OXIDOREDUCTASE RCLA-RELATED"/>
    <property type="match status" value="1"/>
</dbReference>
<dbReference type="STRING" id="1160895.CM19_04465"/>
<dbReference type="InterPro" id="IPR012999">
    <property type="entry name" value="Pyr_OxRdtase_I_AS"/>
</dbReference>
<comment type="subunit">
    <text evidence="3">Homodimer.</text>
</comment>
<evidence type="ECO:0000259" key="18">
    <source>
        <dbReference type="Pfam" id="PF02852"/>
    </source>
</evidence>
<dbReference type="PANTHER" id="PTHR43014">
    <property type="entry name" value="MERCURIC REDUCTASE"/>
    <property type="match status" value="1"/>
</dbReference>
<dbReference type="InterPro" id="IPR001100">
    <property type="entry name" value="Pyr_nuc-diS_OxRdtase"/>
</dbReference>
<evidence type="ECO:0000256" key="15">
    <source>
        <dbReference type="ARBA" id="ARBA00031725"/>
    </source>
</evidence>
<evidence type="ECO:0000256" key="8">
    <source>
        <dbReference type="ARBA" id="ARBA00022723"/>
    </source>
</evidence>
<evidence type="ECO:0000256" key="13">
    <source>
        <dbReference type="ARBA" id="ARBA00023157"/>
    </source>
</evidence>
<dbReference type="GO" id="GO:0050787">
    <property type="term" value="P:detoxification of mercury ion"/>
    <property type="evidence" value="ECO:0007669"/>
    <property type="project" value="InterPro"/>
</dbReference>
<dbReference type="FunFam" id="3.30.390.30:FF:000001">
    <property type="entry name" value="Dihydrolipoyl dehydrogenase"/>
    <property type="match status" value="1"/>
</dbReference>
<keyword evidence="10" id="KW-0521">NADP</keyword>
<dbReference type="OrthoDB" id="27922at2157"/>
<dbReference type="InterPro" id="IPR023753">
    <property type="entry name" value="FAD/NAD-binding_dom"/>
</dbReference>
<evidence type="ECO:0000313" key="20">
    <source>
        <dbReference type="EMBL" id="EZQ10141.1"/>
    </source>
</evidence>
<proteinExistence type="inferred from homology"/>
<evidence type="ECO:0000259" key="19">
    <source>
        <dbReference type="Pfam" id="PF07992"/>
    </source>
</evidence>
<evidence type="ECO:0000256" key="14">
    <source>
        <dbReference type="ARBA" id="ARBA00023284"/>
    </source>
</evidence>
<evidence type="ECO:0000256" key="5">
    <source>
        <dbReference type="ARBA" id="ARBA00014791"/>
    </source>
</evidence>
<dbReference type="Gene3D" id="3.30.390.30">
    <property type="match status" value="1"/>
</dbReference>
<keyword evidence="9 17" id="KW-0274">FAD</keyword>
<protein>
    <recommendedName>
        <fullName evidence="5">Mercuric reductase</fullName>
        <ecNumber evidence="4">1.16.1.1</ecNumber>
    </recommendedName>
    <alternativeName>
        <fullName evidence="15">Hg(II) reductase</fullName>
    </alternativeName>
</protein>
<evidence type="ECO:0000256" key="4">
    <source>
        <dbReference type="ARBA" id="ARBA00012661"/>
    </source>
</evidence>
<dbReference type="Gene3D" id="3.50.50.60">
    <property type="entry name" value="FAD/NAD(P)-binding domain"/>
    <property type="match status" value="2"/>
</dbReference>
<comment type="cofactor">
    <cofactor evidence="1">
        <name>FAD</name>
        <dbReference type="ChEBI" id="CHEBI:57692"/>
    </cofactor>
</comment>
<dbReference type="SMR" id="A0A031LQR0"/>
<evidence type="ECO:0000256" key="9">
    <source>
        <dbReference type="ARBA" id="ARBA00022827"/>
    </source>
</evidence>
<keyword evidence="13" id="KW-1015">Disulfide bond</keyword>
<evidence type="ECO:0000256" key="7">
    <source>
        <dbReference type="ARBA" id="ARBA00022630"/>
    </source>
</evidence>
<dbReference type="PRINTS" id="PR00411">
    <property type="entry name" value="PNDRDTASEI"/>
</dbReference>
<dbReference type="InterPro" id="IPR036188">
    <property type="entry name" value="FAD/NAD-bd_sf"/>
</dbReference>
<evidence type="ECO:0000256" key="11">
    <source>
        <dbReference type="ARBA" id="ARBA00022914"/>
    </source>
</evidence>
<dbReference type="Proteomes" id="UP000024332">
    <property type="component" value="Unassembled WGS sequence"/>
</dbReference>
<keyword evidence="11" id="KW-0476">Mercury</keyword>
<dbReference type="SUPFAM" id="SSF55424">
    <property type="entry name" value="FAD/NAD-linked reductases, dimerisation (C-terminal) domain"/>
    <property type="match status" value="1"/>
</dbReference>
<sequence length="448" mass="48727">MKLVIIGAGAAGFAAMIRSNQLGIRPVIINHGTVGGTCVNVGCVPSKFLLRRGEIIKYFKELGGKGKQSIIDAVKSKDFLVSSMRKEKYEDLLSYYDVDYVDGKAHFISPKAVKVNEKIIEGDRFIIATGSSPSIPEIPGLRESGFWTNVEALSPDRDIDSLIIVGGRAQALEFSEMYNRFGKEVAILQRSKVLIPDWEPEISLEIEKAFKEEGIYVGTGIEIKRVEKTNEGKKVYTNLGEVIADEILLATGRRPNVDLALENAGVSLNSRGGILVDQELRTTNPSIFAAGDVTGGPMLEALAGYEGSTAAQNAINNDGRKVDLTSVPQVIFTQPNLAKVGITEEEARKRGKTESRTLRMSDVAKAQILGEKKGLIKMVIDQTKKILGVHVMGENAAEFIGEAALVVKKGLTIEDIVDTIHVFPTVAESLRLVALSFYTDVKRLSCCV</sequence>
<dbReference type="RefSeq" id="WP_048099190.1">
    <property type="nucleotide sequence ID" value="NZ_JFZT01000033.1"/>
</dbReference>
<evidence type="ECO:0000256" key="12">
    <source>
        <dbReference type="ARBA" id="ARBA00023002"/>
    </source>
</evidence>
<dbReference type="EC" id="1.16.1.1" evidence="4"/>
<dbReference type="EMBL" id="JFZT01000033">
    <property type="protein sequence ID" value="EZQ10141.1"/>
    <property type="molecule type" value="Genomic_DNA"/>
</dbReference>
<evidence type="ECO:0000256" key="3">
    <source>
        <dbReference type="ARBA" id="ARBA00011738"/>
    </source>
</evidence>
<feature type="domain" description="FAD/NAD(P)-binding" evidence="19">
    <location>
        <begin position="1"/>
        <end position="306"/>
    </location>
</feature>
<dbReference type="InterPro" id="IPR021179">
    <property type="entry name" value="Mercury_reductase_MerA"/>
</dbReference>
<evidence type="ECO:0000256" key="2">
    <source>
        <dbReference type="ARBA" id="ARBA00007532"/>
    </source>
</evidence>
<dbReference type="GO" id="GO:0045340">
    <property type="term" value="F:mercury ion binding"/>
    <property type="evidence" value="ECO:0007669"/>
    <property type="project" value="InterPro"/>
</dbReference>
<dbReference type="SUPFAM" id="SSF51905">
    <property type="entry name" value="FAD/NAD(P)-binding domain"/>
    <property type="match status" value="1"/>
</dbReference>
<keyword evidence="12 17" id="KW-0560">Oxidoreductase</keyword>
<dbReference type="GO" id="GO:0050661">
    <property type="term" value="F:NADP binding"/>
    <property type="evidence" value="ECO:0007669"/>
    <property type="project" value="InterPro"/>
</dbReference>
<dbReference type="InterPro" id="IPR004099">
    <property type="entry name" value="Pyr_nucl-diS_OxRdtase_dimer"/>
</dbReference>
<dbReference type="GO" id="GO:0050660">
    <property type="term" value="F:flavin adenine dinucleotide binding"/>
    <property type="evidence" value="ECO:0007669"/>
    <property type="project" value="InterPro"/>
</dbReference>
<keyword evidence="7 17" id="KW-0285">Flavoprotein</keyword>
<dbReference type="GO" id="GO:0003955">
    <property type="term" value="F:NAD(P)H dehydrogenase (quinone) activity"/>
    <property type="evidence" value="ECO:0007669"/>
    <property type="project" value="TreeGrafter"/>
</dbReference>
<evidence type="ECO:0000256" key="10">
    <source>
        <dbReference type="ARBA" id="ARBA00022857"/>
    </source>
</evidence>
<evidence type="ECO:0000256" key="1">
    <source>
        <dbReference type="ARBA" id="ARBA00001974"/>
    </source>
</evidence>
<evidence type="ECO:0000256" key="16">
    <source>
        <dbReference type="ARBA" id="ARBA00048984"/>
    </source>
</evidence>
<name>A0A031LQR0_9CREN</name>
<dbReference type="AlphaFoldDB" id="A0A031LQR0"/>
<dbReference type="GO" id="GO:0016152">
    <property type="term" value="F:mercury (II) reductase (NADP+) activity"/>
    <property type="evidence" value="ECO:0007669"/>
    <property type="project" value="UniProtKB-EC"/>
</dbReference>
<reference evidence="20 21" key="1">
    <citation type="submission" date="2014-03" db="EMBL/GenBank/DDBJ databases">
        <title>Draft genome sequence of the novel thermoacidophilic archaea Acidianus copahuensis ALE1 strain, isolated from Copahue volcanic area in Neuquen Argentina.</title>
        <authorList>
            <person name="Urbieta M.S."/>
            <person name="Rascovan N."/>
            <person name="Castro C."/>
            <person name="Revale S."/>
            <person name="Giaveno M.A."/>
            <person name="Vazquez M.P."/>
            <person name="Donati E.R."/>
        </authorList>
    </citation>
    <scope>NUCLEOTIDE SEQUENCE [LARGE SCALE GENOMIC DNA]</scope>
    <source>
        <strain evidence="20 21">ALE1</strain>
    </source>
</reference>
<comment type="catalytic activity">
    <reaction evidence="16">
        <text>Hg + NADP(+) + H(+) = Hg(2+) + NADPH</text>
        <dbReference type="Rhea" id="RHEA:23856"/>
        <dbReference type="ChEBI" id="CHEBI:15378"/>
        <dbReference type="ChEBI" id="CHEBI:16170"/>
        <dbReference type="ChEBI" id="CHEBI:16793"/>
        <dbReference type="ChEBI" id="CHEBI:57783"/>
        <dbReference type="ChEBI" id="CHEBI:58349"/>
        <dbReference type="EC" id="1.16.1.1"/>
    </reaction>
</comment>
<keyword evidence="6" id="KW-0475">Mercuric resistance</keyword>
<evidence type="ECO:0000313" key="21">
    <source>
        <dbReference type="Proteomes" id="UP000024332"/>
    </source>
</evidence>
<keyword evidence="21" id="KW-1185">Reference proteome</keyword>
<dbReference type="PIRSF" id="PIRSF000350">
    <property type="entry name" value="Mercury_reductase_MerA"/>
    <property type="match status" value="1"/>
</dbReference>
<keyword evidence="14 17" id="KW-0676">Redox-active center</keyword>
<dbReference type="PROSITE" id="PS00076">
    <property type="entry name" value="PYRIDINE_REDOX_1"/>
    <property type="match status" value="1"/>
</dbReference>
<evidence type="ECO:0000256" key="6">
    <source>
        <dbReference type="ARBA" id="ARBA00022466"/>
    </source>
</evidence>
<keyword evidence="8" id="KW-0479">Metal-binding</keyword>
<dbReference type="Pfam" id="PF02852">
    <property type="entry name" value="Pyr_redox_dim"/>
    <property type="match status" value="1"/>
</dbReference>
<dbReference type="GO" id="GO:0016668">
    <property type="term" value="F:oxidoreductase activity, acting on a sulfur group of donors, NAD(P) as acceptor"/>
    <property type="evidence" value="ECO:0007669"/>
    <property type="project" value="InterPro"/>
</dbReference>
<feature type="domain" description="Pyridine nucleotide-disulphide oxidoreductase dimerisation" evidence="18">
    <location>
        <begin position="327"/>
        <end position="431"/>
    </location>
</feature>